<organism evidence="1 2">
    <name type="scientific">Asaccharospora irregularis DSM 2635</name>
    <dbReference type="NCBI Taxonomy" id="1121321"/>
    <lineage>
        <taxon>Bacteria</taxon>
        <taxon>Bacillati</taxon>
        <taxon>Bacillota</taxon>
        <taxon>Clostridia</taxon>
        <taxon>Peptostreptococcales</taxon>
        <taxon>Peptostreptococcaceae</taxon>
        <taxon>Asaccharospora</taxon>
    </lineage>
</organism>
<proteinExistence type="predicted"/>
<sequence length="70" mass="8151">LVIEKLEEAKALINPNKKLQLYREIQQIIIDDMPWISLYHPKAAVGHRKDILGLRSNPLGFINYDNIIVR</sequence>
<dbReference type="Gene3D" id="3.10.105.10">
    <property type="entry name" value="Dipeptide-binding Protein, Domain 3"/>
    <property type="match status" value="1"/>
</dbReference>
<reference evidence="2" key="1">
    <citation type="submission" date="2016-11" db="EMBL/GenBank/DDBJ databases">
        <authorList>
            <person name="Varghese N."/>
            <person name="Submissions S."/>
        </authorList>
    </citation>
    <scope>NUCLEOTIDE SEQUENCE [LARGE SCALE GENOMIC DNA]</scope>
    <source>
        <strain evidence="2">DSM 2635</strain>
    </source>
</reference>
<accession>A0A1M5JJZ2</accession>
<dbReference type="Gene3D" id="3.40.190.10">
    <property type="entry name" value="Periplasmic binding protein-like II"/>
    <property type="match status" value="1"/>
</dbReference>
<evidence type="ECO:0000313" key="2">
    <source>
        <dbReference type="Proteomes" id="UP000243255"/>
    </source>
</evidence>
<keyword evidence="2" id="KW-1185">Reference proteome</keyword>
<evidence type="ECO:0008006" key="3">
    <source>
        <dbReference type="Google" id="ProtNLM"/>
    </source>
</evidence>
<dbReference type="AlphaFoldDB" id="A0A1M5JJZ2"/>
<dbReference type="Proteomes" id="UP000243255">
    <property type="component" value="Unassembled WGS sequence"/>
</dbReference>
<feature type="non-terminal residue" evidence="1">
    <location>
        <position position="1"/>
    </location>
</feature>
<dbReference type="SUPFAM" id="SSF53850">
    <property type="entry name" value="Periplasmic binding protein-like II"/>
    <property type="match status" value="1"/>
</dbReference>
<dbReference type="RefSeq" id="WP_330392723.1">
    <property type="nucleotide sequence ID" value="NZ_FQWX01000001.1"/>
</dbReference>
<dbReference type="EMBL" id="FQWX01000001">
    <property type="protein sequence ID" value="SHG40715.1"/>
    <property type="molecule type" value="Genomic_DNA"/>
</dbReference>
<protein>
    <recommendedName>
        <fullName evidence="3">Peptide/nickel transport system substrate-binding protein</fullName>
    </recommendedName>
</protein>
<evidence type="ECO:0000313" key="1">
    <source>
        <dbReference type="EMBL" id="SHG40715.1"/>
    </source>
</evidence>
<dbReference type="STRING" id="1121321.SAMN04488530_101177"/>
<name>A0A1M5JJZ2_9FIRM</name>
<gene>
    <name evidence="1" type="ORF">SAMN04488530_101177</name>
</gene>